<feature type="compositionally biased region" description="Basic and acidic residues" evidence="4">
    <location>
        <begin position="252"/>
        <end position="263"/>
    </location>
</feature>
<dbReference type="EMBL" id="PUHP01000228">
    <property type="protein sequence ID" value="TQN71840.1"/>
    <property type="molecule type" value="Genomic_DNA"/>
</dbReference>
<dbReference type="Gene3D" id="1.25.40.20">
    <property type="entry name" value="Ankyrin repeat-containing domain"/>
    <property type="match status" value="1"/>
</dbReference>
<protein>
    <submittedName>
        <fullName evidence="5">Protein fem-1-like protein B</fullName>
    </submittedName>
</protein>
<evidence type="ECO:0000256" key="1">
    <source>
        <dbReference type="ARBA" id="ARBA00022737"/>
    </source>
</evidence>
<feature type="repeat" description="ANK" evidence="3">
    <location>
        <begin position="127"/>
        <end position="153"/>
    </location>
</feature>
<organism evidence="5 6">
    <name type="scientific">Colletotrichum shisoi</name>
    <dbReference type="NCBI Taxonomy" id="2078593"/>
    <lineage>
        <taxon>Eukaryota</taxon>
        <taxon>Fungi</taxon>
        <taxon>Dikarya</taxon>
        <taxon>Ascomycota</taxon>
        <taxon>Pezizomycotina</taxon>
        <taxon>Sordariomycetes</taxon>
        <taxon>Hypocreomycetidae</taxon>
        <taxon>Glomerellales</taxon>
        <taxon>Glomerellaceae</taxon>
        <taxon>Colletotrichum</taxon>
        <taxon>Colletotrichum destructivum species complex</taxon>
    </lineage>
</organism>
<dbReference type="InterPro" id="IPR002110">
    <property type="entry name" value="Ankyrin_rpt"/>
</dbReference>
<name>A0A5Q4BXN4_9PEZI</name>
<gene>
    <name evidence="5" type="primary">FEM1B</name>
    <name evidence="5" type="ORF">CSHISOI_03637</name>
</gene>
<sequence length="290" mass="31843">MPDDYFDWRNDVQQIHDPTLSLVAVAVGFGQLEYLKLLLRHGYQVPSLVDNILLKYTRAFENEIFLSDAGLEIIQTLHRHGANINDPPARDGGVTALQVASIKGYYGLVKRLLDLQANPNAPGAAIFGRTALEGAAEYGRLDVVQLLLNSGVETCGSGRRQCVRAIEFARKEGHPILVKLLSSHRPWTEADQELLKDETLLNPDQTPEGIAERRGEVEGHVSQATDDDETGGYETSECSDSDYDGSDDEISEDKISEDETSKDDAEEASLNRLPASTLEETSNQGGSTDR</sequence>
<reference evidence="5 6" key="1">
    <citation type="journal article" date="2019" name="Sci. Rep.">
        <title>Colletotrichum shisoi sp. nov., an anthracnose pathogen of Perilla frutescens in Japan: molecular phylogenetic, morphological and genomic evidence.</title>
        <authorList>
            <person name="Gan P."/>
            <person name="Tsushima A."/>
            <person name="Hiroyama R."/>
            <person name="Narusaka M."/>
            <person name="Takano Y."/>
            <person name="Narusaka Y."/>
            <person name="Kawaradani M."/>
            <person name="Damm U."/>
            <person name="Shirasu K."/>
        </authorList>
    </citation>
    <scope>NUCLEOTIDE SEQUENCE [LARGE SCALE GENOMIC DNA]</scope>
    <source>
        <strain evidence="5 6">PG-2018a</strain>
    </source>
</reference>
<proteinExistence type="predicted"/>
<keyword evidence="2 3" id="KW-0040">ANK repeat</keyword>
<feature type="compositionally biased region" description="Acidic residues" evidence="4">
    <location>
        <begin position="225"/>
        <end position="251"/>
    </location>
</feature>
<dbReference type="Proteomes" id="UP000326340">
    <property type="component" value="Unassembled WGS sequence"/>
</dbReference>
<evidence type="ECO:0000256" key="4">
    <source>
        <dbReference type="SAM" id="MobiDB-lite"/>
    </source>
</evidence>
<dbReference type="Pfam" id="PF12796">
    <property type="entry name" value="Ank_2"/>
    <property type="match status" value="1"/>
</dbReference>
<keyword evidence="6" id="KW-1185">Reference proteome</keyword>
<dbReference type="SUPFAM" id="SSF48403">
    <property type="entry name" value="Ankyrin repeat"/>
    <property type="match status" value="1"/>
</dbReference>
<dbReference type="OrthoDB" id="539213at2759"/>
<feature type="repeat" description="ANK" evidence="3">
    <location>
        <begin position="92"/>
        <end position="124"/>
    </location>
</feature>
<evidence type="ECO:0000313" key="6">
    <source>
        <dbReference type="Proteomes" id="UP000326340"/>
    </source>
</evidence>
<feature type="region of interest" description="Disordered" evidence="4">
    <location>
        <begin position="194"/>
        <end position="290"/>
    </location>
</feature>
<dbReference type="PROSITE" id="PS50297">
    <property type="entry name" value="ANK_REP_REGION"/>
    <property type="match status" value="1"/>
</dbReference>
<dbReference type="AlphaFoldDB" id="A0A5Q4BXN4"/>
<evidence type="ECO:0000313" key="5">
    <source>
        <dbReference type="EMBL" id="TQN71840.1"/>
    </source>
</evidence>
<evidence type="ECO:0000256" key="3">
    <source>
        <dbReference type="PROSITE-ProRule" id="PRU00023"/>
    </source>
</evidence>
<keyword evidence="1" id="KW-0677">Repeat</keyword>
<dbReference type="InterPro" id="IPR036770">
    <property type="entry name" value="Ankyrin_rpt-contain_sf"/>
</dbReference>
<accession>A0A5Q4BXN4</accession>
<dbReference type="PANTHER" id="PTHR24198:SF165">
    <property type="entry name" value="ANKYRIN REPEAT-CONTAINING PROTEIN-RELATED"/>
    <property type="match status" value="1"/>
</dbReference>
<comment type="caution">
    <text evidence="5">The sequence shown here is derived from an EMBL/GenBank/DDBJ whole genome shotgun (WGS) entry which is preliminary data.</text>
</comment>
<dbReference type="SMART" id="SM00248">
    <property type="entry name" value="ANK"/>
    <property type="match status" value="3"/>
</dbReference>
<dbReference type="PROSITE" id="PS50088">
    <property type="entry name" value="ANK_REPEAT"/>
    <property type="match status" value="2"/>
</dbReference>
<evidence type="ECO:0000256" key="2">
    <source>
        <dbReference type="ARBA" id="ARBA00023043"/>
    </source>
</evidence>
<feature type="compositionally biased region" description="Basic and acidic residues" evidence="4">
    <location>
        <begin position="210"/>
        <end position="219"/>
    </location>
</feature>
<dbReference type="PANTHER" id="PTHR24198">
    <property type="entry name" value="ANKYRIN REPEAT AND PROTEIN KINASE DOMAIN-CONTAINING PROTEIN"/>
    <property type="match status" value="1"/>
</dbReference>
<feature type="compositionally biased region" description="Polar residues" evidence="4">
    <location>
        <begin position="278"/>
        <end position="290"/>
    </location>
</feature>